<dbReference type="Pfam" id="PF00593">
    <property type="entry name" value="TonB_dep_Rec_b-barrel"/>
    <property type="match status" value="1"/>
</dbReference>
<comment type="similarity">
    <text evidence="10 11">Belongs to the TonB-dependent receptor family.</text>
</comment>
<reference evidence="15 16" key="1">
    <citation type="submission" date="2019-01" db="EMBL/GenBank/DDBJ databases">
        <authorList>
            <person name="Chen W.-M."/>
        </authorList>
    </citation>
    <scope>NUCLEOTIDE SEQUENCE [LARGE SCALE GENOMIC DNA]</scope>
    <source>
        <strain evidence="15 16">BBQ-12</strain>
    </source>
</reference>
<feature type="signal peptide" evidence="12">
    <location>
        <begin position="1"/>
        <end position="29"/>
    </location>
</feature>
<evidence type="ECO:0000256" key="8">
    <source>
        <dbReference type="ARBA" id="ARBA00023170"/>
    </source>
</evidence>
<dbReference type="Gene3D" id="2.170.130.10">
    <property type="entry name" value="TonB-dependent receptor, plug domain"/>
    <property type="match status" value="1"/>
</dbReference>
<name>A0A437L337_9FLAO</name>
<keyword evidence="16" id="KW-1185">Reference proteome</keyword>
<keyword evidence="7 10" id="KW-0472">Membrane</keyword>
<proteinExistence type="inferred from homology"/>
<evidence type="ECO:0000256" key="10">
    <source>
        <dbReference type="PROSITE-ProRule" id="PRU01360"/>
    </source>
</evidence>
<comment type="caution">
    <text evidence="15">The sequence shown here is derived from an EMBL/GenBank/DDBJ whole genome shotgun (WGS) entry which is preliminary data.</text>
</comment>
<gene>
    <name evidence="15" type="ORF">EOD40_01080</name>
</gene>
<evidence type="ECO:0000256" key="9">
    <source>
        <dbReference type="ARBA" id="ARBA00023237"/>
    </source>
</evidence>
<feature type="domain" description="TonB-dependent receptor-like beta-barrel" evidence="13">
    <location>
        <begin position="427"/>
        <end position="985"/>
    </location>
</feature>
<evidence type="ECO:0000256" key="3">
    <source>
        <dbReference type="ARBA" id="ARBA00022452"/>
    </source>
</evidence>
<dbReference type="PANTHER" id="PTHR30069">
    <property type="entry name" value="TONB-DEPENDENT OUTER MEMBRANE RECEPTOR"/>
    <property type="match status" value="1"/>
</dbReference>
<dbReference type="EMBL" id="SACJ01000001">
    <property type="protein sequence ID" value="RVT79733.1"/>
    <property type="molecule type" value="Genomic_DNA"/>
</dbReference>
<dbReference type="Pfam" id="PF07715">
    <property type="entry name" value="Plug"/>
    <property type="match status" value="1"/>
</dbReference>
<dbReference type="SUPFAM" id="SSF49464">
    <property type="entry name" value="Carboxypeptidase regulatory domain-like"/>
    <property type="match status" value="1"/>
</dbReference>
<evidence type="ECO:0000256" key="7">
    <source>
        <dbReference type="ARBA" id="ARBA00023136"/>
    </source>
</evidence>
<dbReference type="InterPro" id="IPR000531">
    <property type="entry name" value="Beta-barrel_TonB"/>
</dbReference>
<feature type="chain" id="PRO_5019480490" evidence="12">
    <location>
        <begin position="30"/>
        <end position="1030"/>
    </location>
</feature>
<dbReference type="GO" id="GO:0015344">
    <property type="term" value="F:siderophore uptake transmembrane transporter activity"/>
    <property type="evidence" value="ECO:0007669"/>
    <property type="project" value="TreeGrafter"/>
</dbReference>
<evidence type="ECO:0000259" key="14">
    <source>
        <dbReference type="Pfam" id="PF07715"/>
    </source>
</evidence>
<comment type="subcellular location">
    <subcellularLocation>
        <location evidence="1 10">Cell outer membrane</location>
        <topology evidence="1 10">Multi-pass membrane protein</topology>
    </subcellularLocation>
</comment>
<dbReference type="PROSITE" id="PS52016">
    <property type="entry name" value="TONB_DEPENDENT_REC_3"/>
    <property type="match status" value="1"/>
</dbReference>
<evidence type="ECO:0000256" key="1">
    <source>
        <dbReference type="ARBA" id="ARBA00004571"/>
    </source>
</evidence>
<dbReference type="InterPro" id="IPR012910">
    <property type="entry name" value="Plug_dom"/>
</dbReference>
<evidence type="ECO:0000313" key="15">
    <source>
        <dbReference type="EMBL" id="RVT79733.1"/>
    </source>
</evidence>
<keyword evidence="6 11" id="KW-0798">TonB box</keyword>
<sequence length="1030" mass="113212">MKRKYCISTMLPFCIAILFSMFMLQSSFAQQRSLSVSGKITSSNDGMGIPGATVKVESTNKNTTTDFDGKYQINAESDAVLIISYIGYKTQRVSIKNQTVINIAMQAETADLKEVVVIGYGSQKKKVSTAATSLVSGKDIQQVASLDVVNALQGQSSGVSITSTSGQPGAGMAVNIRGVGTAGNSSPLYVVDGVVVDNGIGYLDPSTIERVDVLKDASAASIYGARAANGVILVTTKKGKDGKMNVSLNSYTGYQEIAKRLDLLDSNEYAVIMNESRVNSGFTPLYTAAQIAALPNHDWQKDLFNNGAAKQNHSLMITGGDKKSTIATGLSYYGQEGLIGSQNNQSQYDRITFNVNTTSEVIENHLKIGENFSFANIKSNGVSDQGLYNNSIRSFLNASPLDAAYDANGNFATSIIAADVFNPVASLYHNNFKEDKINRYVGNVFAEAKFLKNVTFKTSFGVDISDSSFRSFKPVYNETLFDNNLISSVTQSSNKSLGWLWENTLQYKASINDIHHFDVLLGTSAKSNTSESMGATGKNLTFNDFDHAYLSNATDKTSNTVSGERYDYRLQSYFGRLLYDYNNKYLFTATLRRDGSSEFGTNNKYAYFPAVSAGWNIDRESFFPQNSFIKSLKIRASWGQNGNDQFSKRFAYMSTINSYDKNYHFGTGPNETLYTGSSPDALSNPDLKWETSEQTDFGFDAALFSNLTLTFDYYNKTTKDWLVQAAIPEIAGATPPYINGGDVNNRGIELGLGYRTNFGKDWSFSINGNISHNENKVLRVANSEGIIHGDTNLLFQGLDEMNRVEVGQPIGYFYGLKTNGIFQNAAEVAAGVQPNALPGDVRFVDLNADGKIDANDKTKIGNPNPDFTYGLNMELSYKAFDFSIYTYGVSGNQNVIGLRSIERPYSNYTTTILNRWTTEGSSNSIPRVTYGSDANGNYTKMSDLYVQDAGFFRIKSATLGCDLTKVTGMLNFFSKFRLYVAANNLFTFTKYRGMDPEIGFGNTNQSWAKGIDVGYYPQPRTYMMGLNVNF</sequence>
<keyword evidence="8 15" id="KW-0675">Receptor</keyword>
<dbReference type="InterPro" id="IPR008969">
    <property type="entry name" value="CarboxyPept-like_regulatory"/>
</dbReference>
<dbReference type="PANTHER" id="PTHR30069:SF29">
    <property type="entry name" value="HEMOGLOBIN AND HEMOGLOBIN-HAPTOGLOBIN-BINDING PROTEIN 1-RELATED"/>
    <property type="match status" value="1"/>
</dbReference>
<dbReference type="GO" id="GO:0044718">
    <property type="term" value="P:siderophore transmembrane transport"/>
    <property type="evidence" value="ECO:0007669"/>
    <property type="project" value="TreeGrafter"/>
</dbReference>
<keyword evidence="2 10" id="KW-0813">Transport</keyword>
<dbReference type="Gene3D" id="2.60.40.1120">
    <property type="entry name" value="Carboxypeptidase-like, regulatory domain"/>
    <property type="match status" value="1"/>
</dbReference>
<dbReference type="InterPro" id="IPR037066">
    <property type="entry name" value="Plug_dom_sf"/>
</dbReference>
<dbReference type="Proteomes" id="UP000285211">
    <property type="component" value="Unassembled WGS sequence"/>
</dbReference>
<dbReference type="Gene3D" id="2.40.170.20">
    <property type="entry name" value="TonB-dependent receptor, beta-barrel domain"/>
    <property type="match status" value="1"/>
</dbReference>
<dbReference type="NCBIfam" id="TIGR04056">
    <property type="entry name" value="OMP_RagA_SusC"/>
    <property type="match status" value="1"/>
</dbReference>
<dbReference type="InterPro" id="IPR039426">
    <property type="entry name" value="TonB-dep_rcpt-like"/>
</dbReference>
<keyword evidence="5 12" id="KW-0732">Signal</keyword>
<evidence type="ECO:0000256" key="2">
    <source>
        <dbReference type="ARBA" id="ARBA00022448"/>
    </source>
</evidence>
<keyword evidence="4 10" id="KW-0812">Transmembrane</keyword>
<dbReference type="NCBIfam" id="TIGR04057">
    <property type="entry name" value="SusC_RagA_signa"/>
    <property type="match status" value="1"/>
</dbReference>
<dbReference type="InterPro" id="IPR023996">
    <property type="entry name" value="TonB-dep_OMP_SusC/RagA"/>
</dbReference>
<evidence type="ECO:0000256" key="12">
    <source>
        <dbReference type="SAM" id="SignalP"/>
    </source>
</evidence>
<dbReference type="InterPro" id="IPR023997">
    <property type="entry name" value="TonB-dep_OMP_SusC/RagA_CS"/>
</dbReference>
<dbReference type="GO" id="GO:0009279">
    <property type="term" value="C:cell outer membrane"/>
    <property type="evidence" value="ECO:0007669"/>
    <property type="project" value="UniProtKB-SubCell"/>
</dbReference>
<dbReference type="OrthoDB" id="9768177at2"/>
<accession>A0A437L337</accession>
<evidence type="ECO:0000256" key="4">
    <source>
        <dbReference type="ARBA" id="ARBA00022692"/>
    </source>
</evidence>
<dbReference type="Pfam" id="PF13715">
    <property type="entry name" value="CarbopepD_reg_2"/>
    <property type="match status" value="1"/>
</dbReference>
<feature type="domain" description="TonB-dependent receptor plug" evidence="14">
    <location>
        <begin position="126"/>
        <end position="231"/>
    </location>
</feature>
<dbReference type="SUPFAM" id="SSF56935">
    <property type="entry name" value="Porins"/>
    <property type="match status" value="1"/>
</dbReference>
<evidence type="ECO:0000313" key="16">
    <source>
        <dbReference type="Proteomes" id="UP000285211"/>
    </source>
</evidence>
<keyword evidence="3 10" id="KW-1134">Transmembrane beta strand</keyword>
<dbReference type="InterPro" id="IPR036942">
    <property type="entry name" value="Beta-barrel_TonB_sf"/>
</dbReference>
<dbReference type="RefSeq" id="WP_128193051.1">
    <property type="nucleotide sequence ID" value="NZ_SACJ01000001.1"/>
</dbReference>
<keyword evidence="9 10" id="KW-0998">Cell outer membrane</keyword>
<protein>
    <submittedName>
        <fullName evidence="15">TonB-dependent receptor</fullName>
    </submittedName>
</protein>
<evidence type="ECO:0000256" key="6">
    <source>
        <dbReference type="ARBA" id="ARBA00023077"/>
    </source>
</evidence>
<evidence type="ECO:0000259" key="13">
    <source>
        <dbReference type="Pfam" id="PF00593"/>
    </source>
</evidence>
<evidence type="ECO:0000256" key="11">
    <source>
        <dbReference type="RuleBase" id="RU003357"/>
    </source>
</evidence>
<dbReference type="AlphaFoldDB" id="A0A437L337"/>
<organism evidence="15 16">
    <name type="scientific">Flavobacterium sufflavum</name>
    <dbReference type="NCBI Taxonomy" id="1921138"/>
    <lineage>
        <taxon>Bacteria</taxon>
        <taxon>Pseudomonadati</taxon>
        <taxon>Bacteroidota</taxon>
        <taxon>Flavobacteriia</taxon>
        <taxon>Flavobacteriales</taxon>
        <taxon>Flavobacteriaceae</taxon>
        <taxon>Flavobacterium</taxon>
    </lineage>
</organism>
<evidence type="ECO:0000256" key="5">
    <source>
        <dbReference type="ARBA" id="ARBA00022729"/>
    </source>
</evidence>